<dbReference type="RefSeq" id="WP_103190515.1">
    <property type="nucleotide sequence ID" value="NZ_JAGGJQ010000001.1"/>
</dbReference>
<comment type="caution">
    <text evidence="2">The sequence shown here is derived from an EMBL/GenBank/DDBJ whole genome shotgun (WGS) entry which is preliminary data.</text>
</comment>
<accession>A0A9X0YKB9</accession>
<dbReference type="Proteomes" id="UP001138672">
    <property type="component" value="Unassembled WGS sequence"/>
</dbReference>
<feature type="signal peptide" evidence="1">
    <location>
        <begin position="1"/>
        <end position="19"/>
    </location>
</feature>
<name>A0A9X0YKB9_9FLAO</name>
<dbReference type="AlphaFoldDB" id="A0A9X0YKB9"/>
<reference evidence="2" key="1">
    <citation type="submission" date="2021-03" db="EMBL/GenBank/DDBJ databases">
        <title>Genomic Encyclopedia of Type Strains, Phase IV (KMG-IV): sequencing the most valuable type-strain genomes for metagenomic binning, comparative biology and taxonomic classification.</title>
        <authorList>
            <person name="Goeker M."/>
        </authorList>
    </citation>
    <scope>NUCLEOTIDE SEQUENCE</scope>
    <source>
        <strain evidence="2">DSM 15523</strain>
    </source>
</reference>
<gene>
    <name evidence="2" type="ORF">J2Z56_000402</name>
</gene>
<evidence type="ECO:0000256" key="1">
    <source>
        <dbReference type="SAM" id="SignalP"/>
    </source>
</evidence>
<proteinExistence type="predicted"/>
<sequence length="199" mass="22679">MKKIMTLSICLLVAATSFASDFARNTSSNFDGRKDKEITLTLDNVEIGQQLYIKDNKGYILYNKTFKSSGSVNSTFDFSTLPNGTYFFEHEKSNQIKVIPFNVKTGEVTYSPDVKVIFKPVVKIKDHRVYLSKLELDKTDVTVSLSFENEINDYKVIHTENFKNTANIQRVYSLAENVSGNYKVVIKADGKEFVEYFSI</sequence>
<dbReference type="EMBL" id="JAGGJQ010000001">
    <property type="protein sequence ID" value="MBP1838506.1"/>
    <property type="molecule type" value="Genomic_DNA"/>
</dbReference>
<keyword evidence="1" id="KW-0732">Signal</keyword>
<evidence type="ECO:0000313" key="3">
    <source>
        <dbReference type="Proteomes" id="UP001138672"/>
    </source>
</evidence>
<feature type="chain" id="PRO_5040978093" description="Secretion system C-terminal sorting domain-containing protein" evidence="1">
    <location>
        <begin position="20"/>
        <end position="199"/>
    </location>
</feature>
<organism evidence="2 3">
    <name type="scientific">Formosa algae</name>
    <dbReference type="NCBI Taxonomy" id="225843"/>
    <lineage>
        <taxon>Bacteria</taxon>
        <taxon>Pseudomonadati</taxon>
        <taxon>Bacteroidota</taxon>
        <taxon>Flavobacteriia</taxon>
        <taxon>Flavobacteriales</taxon>
        <taxon>Flavobacteriaceae</taxon>
        <taxon>Formosa</taxon>
    </lineage>
</organism>
<evidence type="ECO:0008006" key="4">
    <source>
        <dbReference type="Google" id="ProtNLM"/>
    </source>
</evidence>
<evidence type="ECO:0000313" key="2">
    <source>
        <dbReference type="EMBL" id="MBP1838506.1"/>
    </source>
</evidence>
<protein>
    <recommendedName>
        <fullName evidence="4">Secretion system C-terminal sorting domain-containing protein</fullName>
    </recommendedName>
</protein>